<feature type="compositionally biased region" description="Low complexity" evidence="1">
    <location>
        <begin position="134"/>
        <end position="158"/>
    </location>
</feature>
<dbReference type="GO" id="GO:0005524">
    <property type="term" value="F:ATP binding"/>
    <property type="evidence" value="ECO:0007669"/>
    <property type="project" value="InterPro"/>
</dbReference>
<dbReference type="GO" id="GO:0004674">
    <property type="term" value="F:protein serine/threonine kinase activity"/>
    <property type="evidence" value="ECO:0007669"/>
    <property type="project" value="TreeGrafter"/>
</dbReference>
<dbReference type="Gene3D" id="3.30.200.20">
    <property type="entry name" value="Phosphorylase Kinase, domain 1"/>
    <property type="match status" value="1"/>
</dbReference>
<keyword evidence="2" id="KW-0472">Membrane</keyword>
<evidence type="ECO:0000313" key="6">
    <source>
        <dbReference type="Proteomes" id="UP000481153"/>
    </source>
</evidence>
<feature type="signal peptide" evidence="3">
    <location>
        <begin position="1"/>
        <end position="20"/>
    </location>
</feature>
<name>A0A6G0WIP6_9STRA</name>
<dbReference type="InterPro" id="IPR051681">
    <property type="entry name" value="Ser/Thr_Kinases-Pseudokinases"/>
</dbReference>
<keyword evidence="3" id="KW-0732">Signal</keyword>
<evidence type="ECO:0000259" key="4">
    <source>
        <dbReference type="PROSITE" id="PS50011"/>
    </source>
</evidence>
<dbReference type="PANTHER" id="PTHR44329:SF214">
    <property type="entry name" value="PROTEIN KINASE DOMAIN-CONTAINING PROTEIN"/>
    <property type="match status" value="1"/>
</dbReference>
<keyword evidence="2" id="KW-1133">Transmembrane helix</keyword>
<dbReference type="Pfam" id="PF00069">
    <property type="entry name" value="Pkinase"/>
    <property type="match status" value="1"/>
</dbReference>
<protein>
    <recommendedName>
        <fullName evidence="4">Protein kinase domain-containing protein</fullName>
    </recommendedName>
</protein>
<dbReference type="Gene3D" id="1.10.510.10">
    <property type="entry name" value="Transferase(Phosphotransferase) domain 1"/>
    <property type="match status" value="1"/>
</dbReference>
<accession>A0A6G0WIP6</accession>
<dbReference type="PROSITE" id="PS00108">
    <property type="entry name" value="PROTEIN_KINASE_ST"/>
    <property type="match status" value="1"/>
</dbReference>
<dbReference type="VEuPathDB" id="FungiDB:AeMF1_019089"/>
<keyword evidence="6" id="KW-1185">Reference proteome</keyword>
<feature type="domain" description="Protein kinase" evidence="4">
    <location>
        <begin position="224"/>
        <end position="486"/>
    </location>
</feature>
<keyword evidence="2" id="KW-0812">Transmembrane</keyword>
<dbReference type="InterPro" id="IPR011009">
    <property type="entry name" value="Kinase-like_dom_sf"/>
</dbReference>
<evidence type="ECO:0000256" key="1">
    <source>
        <dbReference type="SAM" id="MobiDB-lite"/>
    </source>
</evidence>
<feature type="chain" id="PRO_5026243224" description="Protein kinase domain-containing protein" evidence="3">
    <location>
        <begin position="21"/>
        <end position="499"/>
    </location>
</feature>
<dbReference type="AlphaFoldDB" id="A0A6G0WIP6"/>
<proteinExistence type="predicted"/>
<comment type="caution">
    <text evidence="5">The sequence shown here is derived from an EMBL/GenBank/DDBJ whole genome shotgun (WGS) entry which is preliminary data.</text>
</comment>
<dbReference type="PANTHER" id="PTHR44329">
    <property type="entry name" value="SERINE/THREONINE-PROTEIN KINASE TNNI3K-RELATED"/>
    <property type="match status" value="1"/>
</dbReference>
<feature type="transmembrane region" description="Helical" evidence="2">
    <location>
        <begin position="39"/>
        <end position="58"/>
    </location>
</feature>
<dbReference type="PROSITE" id="PS50011">
    <property type="entry name" value="PROTEIN_KINASE_DOM"/>
    <property type="match status" value="1"/>
</dbReference>
<dbReference type="EMBL" id="VJMJ01000202">
    <property type="protein sequence ID" value="KAF0727091.1"/>
    <property type="molecule type" value="Genomic_DNA"/>
</dbReference>
<dbReference type="SUPFAM" id="SSF56112">
    <property type="entry name" value="Protein kinase-like (PK-like)"/>
    <property type="match status" value="1"/>
</dbReference>
<dbReference type="InterPro" id="IPR008271">
    <property type="entry name" value="Ser/Thr_kinase_AS"/>
</dbReference>
<gene>
    <name evidence="5" type="ORF">Ae201684_014828</name>
</gene>
<evidence type="ECO:0000313" key="5">
    <source>
        <dbReference type="EMBL" id="KAF0727091.1"/>
    </source>
</evidence>
<dbReference type="SMART" id="SM00220">
    <property type="entry name" value="S_TKc"/>
    <property type="match status" value="1"/>
</dbReference>
<dbReference type="InterPro" id="IPR000719">
    <property type="entry name" value="Prot_kinase_dom"/>
</dbReference>
<dbReference type="Proteomes" id="UP000481153">
    <property type="component" value="Unassembled WGS sequence"/>
</dbReference>
<evidence type="ECO:0000256" key="3">
    <source>
        <dbReference type="SAM" id="SignalP"/>
    </source>
</evidence>
<sequence>MTFAWVAMPLVGMLAHGVDGRAAMRVAAATATTSSSSSLLLSLSVCVGAVCAVLLIAFCSSRKQRQQKVELLLTQQRRMTQIQHGYAAPEGALKSTRSNMTVQSVARGFSGPVDEIKLRSEDISVGSRPQNKRSAGLSSHNGSSSHHSYQHQSHSQVVASQPDVIRMGSYRNGLYTSQPSGGSGSTGSRGHPARLIASQTETSGAVSDPYEETLEMWRLDEAHVKTISLLSRGSYGEVWFGEYRGTPVAVKKLLASRSTHDEMKKFVAEIVLMTKLDSQYIVKFIGVSWFRKAEMMLIIEYMDQGDLRSILEQTNRDSFPLEDKLNCALAIMEGLVYLHTLNTTIIHRDIKSRNVLLDSRKGTKLTDFGVSRETTSETMTIGIGTYRWMAPEILTDSHYSHAADIYSFGVIMAELDTHLLPYSDQLTEKGKPLNDTSIMGRVMQGSIQPTFSSLYPAPLLGLAKQCLSYRPEDRPTSMEIAHHLRQFQKRYASARLSYA</sequence>
<evidence type="ECO:0000256" key="2">
    <source>
        <dbReference type="SAM" id="Phobius"/>
    </source>
</evidence>
<organism evidence="5 6">
    <name type="scientific">Aphanomyces euteiches</name>
    <dbReference type="NCBI Taxonomy" id="100861"/>
    <lineage>
        <taxon>Eukaryota</taxon>
        <taxon>Sar</taxon>
        <taxon>Stramenopiles</taxon>
        <taxon>Oomycota</taxon>
        <taxon>Saprolegniomycetes</taxon>
        <taxon>Saprolegniales</taxon>
        <taxon>Verrucalvaceae</taxon>
        <taxon>Aphanomyces</taxon>
    </lineage>
</organism>
<feature type="region of interest" description="Disordered" evidence="1">
    <location>
        <begin position="120"/>
        <end position="158"/>
    </location>
</feature>
<reference evidence="5 6" key="1">
    <citation type="submission" date="2019-07" db="EMBL/GenBank/DDBJ databases">
        <title>Genomics analysis of Aphanomyces spp. identifies a new class of oomycete effector associated with host adaptation.</title>
        <authorList>
            <person name="Gaulin E."/>
        </authorList>
    </citation>
    <scope>NUCLEOTIDE SEQUENCE [LARGE SCALE GENOMIC DNA]</scope>
    <source>
        <strain evidence="5 6">ATCC 201684</strain>
    </source>
</reference>